<dbReference type="GO" id="GO:0046872">
    <property type="term" value="F:metal ion binding"/>
    <property type="evidence" value="ECO:0007669"/>
    <property type="project" value="UniProtKB-KW"/>
</dbReference>
<comment type="caution">
    <text evidence="4">The sequence shown here is derived from an EMBL/GenBank/DDBJ whole genome shotgun (WGS) entry which is preliminary data.</text>
</comment>
<keyword evidence="5" id="KW-1185">Reference proteome</keyword>
<evidence type="ECO:0000259" key="3">
    <source>
        <dbReference type="Pfam" id="PF13359"/>
    </source>
</evidence>
<gene>
    <name evidence="4" type="ORF">FWK35_00020582</name>
</gene>
<evidence type="ECO:0000256" key="2">
    <source>
        <dbReference type="ARBA" id="ARBA00022723"/>
    </source>
</evidence>
<name>A0A6G0XZ09_APHCR</name>
<dbReference type="Proteomes" id="UP000478052">
    <property type="component" value="Unassembled WGS sequence"/>
</dbReference>
<evidence type="ECO:0000313" key="5">
    <source>
        <dbReference type="Proteomes" id="UP000478052"/>
    </source>
</evidence>
<keyword evidence="2" id="KW-0479">Metal-binding</keyword>
<dbReference type="Pfam" id="PF13359">
    <property type="entry name" value="DDE_Tnp_4"/>
    <property type="match status" value="1"/>
</dbReference>
<evidence type="ECO:0000256" key="1">
    <source>
        <dbReference type="ARBA" id="ARBA00001968"/>
    </source>
</evidence>
<comment type="cofactor">
    <cofactor evidence="1">
        <name>a divalent metal cation</name>
        <dbReference type="ChEBI" id="CHEBI:60240"/>
    </cofactor>
</comment>
<reference evidence="4 5" key="1">
    <citation type="submission" date="2019-08" db="EMBL/GenBank/DDBJ databases">
        <title>Whole genome of Aphis craccivora.</title>
        <authorList>
            <person name="Voronova N.V."/>
            <person name="Shulinski R.S."/>
            <person name="Bandarenka Y.V."/>
            <person name="Zhorov D.G."/>
            <person name="Warner D."/>
        </authorList>
    </citation>
    <scope>NUCLEOTIDE SEQUENCE [LARGE SCALE GENOMIC DNA]</scope>
    <source>
        <strain evidence="4">180601</strain>
        <tissue evidence="4">Whole Body</tissue>
    </source>
</reference>
<sequence>YTILIQQSTSHAIITNFLLVINDVATVAALENIEKCNSLRGLSSFPNVFDCIDGFHINTLFPWKKKDYNVKVGLKYVLQQKTSSICCTASWYSVTGIVDAEMKLIDIFADWPGRSRNDQIFRCSTINQTIINNPSSILPNSSYILGDGAYPLTEGLMTPYKDNGNLNLREKNFNYKLRSSRVLIGIGPILPKYCYSNVQFSQFWNKILI</sequence>
<feature type="non-terminal residue" evidence="4">
    <location>
        <position position="1"/>
    </location>
</feature>
<protein>
    <submittedName>
        <fullName evidence="4">Protein ALP1-like</fullName>
    </submittedName>
</protein>
<dbReference type="EMBL" id="VUJU01007328">
    <property type="protein sequence ID" value="KAF0746086.1"/>
    <property type="molecule type" value="Genomic_DNA"/>
</dbReference>
<proteinExistence type="predicted"/>
<accession>A0A6G0XZ09</accession>
<dbReference type="OrthoDB" id="6582221at2759"/>
<dbReference type="AlphaFoldDB" id="A0A6G0XZ09"/>
<feature type="domain" description="DDE Tnp4" evidence="3">
    <location>
        <begin position="92"/>
        <end position="183"/>
    </location>
</feature>
<evidence type="ECO:0000313" key="4">
    <source>
        <dbReference type="EMBL" id="KAF0746086.1"/>
    </source>
</evidence>
<dbReference type="InterPro" id="IPR027806">
    <property type="entry name" value="HARBI1_dom"/>
</dbReference>
<feature type="non-terminal residue" evidence="4">
    <location>
        <position position="209"/>
    </location>
</feature>
<organism evidence="4 5">
    <name type="scientific">Aphis craccivora</name>
    <name type="common">Cowpea aphid</name>
    <dbReference type="NCBI Taxonomy" id="307492"/>
    <lineage>
        <taxon>Eukaryota</taxon>
        <taxon>Metazoa</taxon>
        <taxon>Ecdysozoa</taxon>
        <taxon>Arthropoda</taxon>
        <taxon>Hexapoda</taxon>
        <taxon>Insecta</taxon>
        <taxon>Pterygota</taxon>
        <taxon>Neoptera</taxon>
        <taxon>Paraneoptera</taxon>
        <taxon>Hemiptera</taxon>
        <taxon>Sternorrhyncha</taxon>
        <taxon>Aphidomorpha</taxon>
        <taxon>Aphidoidea</taxon>
        <taxon>Aphididae</taxon>
        <taxon>Aphidini</taxon>
        <taxon>Aphis</taxon>
        <taxon>Aphis</taxon>
    </lineage>
</organism>